<dbReference type="SMART" id="SM00245">
    <property type="entry name" value="TSPc"/>
    <property type="match status" value="1"/>
</dbReference>
<reference evidence="3 4" key="1">
    <citation type="submission" date="2018-06" db="EMBL/GenBank/DDBJ databases">
        <title>Genomic Encyclopedia of Archaeal and Bacterial Type Strains, Phase II (KMG-II): from individual species to whole genera.</title>
        <authorList>
            <person name="Goeker M."/>
        </authorList>
    </citation>
    <scope>NUCLEOTIDE SEQUENCE [LARGE SCALE GENOMIC DNA]</scope>
    <source>
        <strain evidence="3 4">DSM 29821</strain>
    </source>
</reference>
<dbReference type="SUPFAM" id="SSF52096">
    <property type="entry name" value="ClpP/crotonase"/>
    <property type="match status" value="1"/>
</dbReference>
<dbReference type="OrthoDB" id="7314861at2"/>
<sequence>MRKLFFCALLFMSSSALYAQKALFDSVFTLVKEKSIFAANVNWDTITPKVYAQFNAAPADSISSIFPAFALLMQEMKDVHSGMSYKGKGYGNPDTYALVRSKVTKEMKEAYQKGYGDLHTAILDGGYGYIAVPEALIQHTEDMQQVFKEITLLAQRLSDSLYKLQNMHPKGIIIDLRLNTGGSTPAIIGGLASLFQDGMCFSFVKGDKSRENIVFKKGNLFYDTTQITRMNLGKVPKGKVKVAVLISGFTTSAGEHTAIALKSLPNTRFFGSPTRGQITGNETIFLRKDLVISLSTAWAEDGIGRRYMTDVVPDETIGEGADFEQLNNDKSVQAAIKWLAAKK</sequence>
<dbReference type="Proteomes" id="UP000249819">
    <property type="component" value="Unassembled WGS sequence"/>
</dbReference>
<accession>A0A327W5H3</accession>
<evidence type="ECO:0000259" key="2">
    <source>
        <dbReference type="SMART" id="SM00245"/>
    </source>
</evidence>
<dbReference type="InterPro" id="IPR005151">
    <property type="entry name" value="Tail-specific_protease"/>
</dbReference>
<keyword evidence="4" id="KW-1185">Reference proteome</keyword>
<feature type="domain" description="Tail specific protease" evidence="2">
    <location>
        <begin position="91"/>
        <end position="318"/>
    </location>
</feature>
<evidence type="ECO:0000313" key="3">
    <source>
        <dbReference type="EMBL" id="RAJ80238.1"/>
    </source>
</evidence>
<dbReference type="Gene3D" id="3.90.226.10">
    <property type="entry name" value="2-enoyl-CoA Hydratase, Chain A, domain 1"/>
    <property type="match status" value="1"/>
</dbReference>
<keyword evidence="1" id="KW-0732">Signal</keyword>
<dbReference type="InterPro" id="IPR029045">
    <property type="entry name" value="ClpP/crotonase-like_dom_sf"/>
</dbReference>
<dbReference type="EMBL" id="QLMA01000005">
    <property type="protein sequence ID" value="RAJ80238.1"/>
    <property type="molecule type" value="Genomic_DNA"/>
</dbReference>
<organism evidence="3 4">
    <name type="scientific">Chitinophaga dinghuensis</name>
    <dbReference type="NCBI Taxonomy" id="1539050"/>
    <lineage>
        <taxon>Bacteria</taxon>
        <taxon>Pseudomonadati</taxon>
        <taxon>Bacteroidota</taxon>
        <taxon>Chitinophagia</taxon>
        <taxon>Chitinophagales</taxon>
        <taxon>Chitinophagaceae</taxon>
        <taxon>Chitinophaga</taxon>
    </lineage>
</organism>
<comment type="caution">
    <text evidence="3">The sequence shown here is derived from an EMBL/GenBank/DDBJ whole genome shotgun (WGS) entry which is preliminary data.</text>
</comment>
<evidence type="ECO:0000256" key="1">
    <source>
        <dbReference type="SAM" id="SignalP"/>
    </source>
</evidence>
<dbReference type="RefSeq" id="WP_111593245.1">
    <property type="nucleotide sequence ID" value="NZ_QLMA01000005.1"/>
</dbReference>
<dbReference type="Pfam" id="PF03572">
    <property type="entry name" value="Peptidase_S41"/>
    <property type="match status" value="1"/>
</dbReference>
<feature type="signal peptide" evidence="1">
    <location>
        <begin position="1"/>
        <end position="18"/>
    </location>
</feature>
<dbReference type="AlphaFoldDB" id="A0A327W5H3"/>
<name>A0A327W5H3_9BACT</name>
<feature type="chain" id="PRO_5016401672" evidence="1">
    <location>
        <begin position="19"/>
        <end position="343"/>
    </location>
</feature>
<gene>
    <name evidence="3" type="ORF">CLV59_105346</name>
</gene>
<dbReference type="GO" id="GO:0006508">
    <property type="term" value="P:proteolysis"/>
    <property type="evidence" value="ECO:0007669"/>
    <property type="project" value="InterPro"/>
</dbReference>
<dbReference type="GO" id="GO:0008236">
    <property type="term" value="F:serine-type peptidase activity"/>
    <property type="evidence" value="ECO:0007669"/>
    <property type="project" value="InterPro"/>
</dbReference>
<protein>
    <submittedName>
        <fullName evidence="3">Peptidase S41-like protein</fullName>
    </submittedName>
</protein>
<proteinExistence type="predicted"/>
<evidence type="ECO:0000313" key="4">
    <source>
        <dbReference type="Proteomes" id="UP000249819"/>
    </source>
</evidence>